<sequence>MACNPPPTSPSELKALLDTELAKGLTQSAILRHWLHQPNSEIPLGSNAAVSALRNAIIIGLDAEWYEHDAQYITELGLSILSPQTPQPASSSPWPLLRTLQNHYVRIKPHAHLINGDNCSGHPTRFQFGHTSFLSIAAAKTMLESEFSRTDAQGRLRPIIFMGHAVSNDYEVIKSRFGIDLQALGSIVATIDTQVLFSEAVAGRSPPISLKNLLARYEIVEPYLHNAGNDVVCTLVAALLVVFPPARSCSCAYVEFKAGLRDGAASSRCLYGSVVYCEKCGSEEHLVTDCKVRDWFCGFCSKDPGCGGYTHNSERCVARVKELAGVGKGKNGGKNGGLVHAVPCQLCIESTGPERYGMVQAYGHRTEECWWGK</sequence>
<dbReference type="SUPFAM" id="SSF53098">
    <property type="entry name" value="Ribonuclease H-like"/>
    <property type="match status" value="1"/>
</dbReference>
<dbReference type="InterPro" id="IPR036397">
    <property type="entry name" value="RNaseH_sf"/>
</dbReference>
<dbReference type="InterPro" id="IPR012337">
    <property type="entry name" value="RNaseH-like_sf"/>
</dbReference>
<evidence type="ECO:0000259" key="1">
    <source>
        <dbReference type="Pfam" id="PF21762"/>
    </source>
</evidence>
<dbReference type="Pfam" id="PF21762">
    <property type="entry name" value="DEDDh_C"/>
    <property type="match status" value="1"/>
</dbReference>
<name>A0A6A5JYI5_9PLEO</name>
<accession>A0A6A5JYI5</accession>
<dbReference type="OrthoDB" id="5953249at2759"/>
<evidence type="ECO:0000313" key="3">
    <source>
        <dbReference type="Proteomes" id="UP000800040"/>
    </source>
</evidence>
<protein>
    <recommendedName>
        <fullName evidence="1">Gfd2/YDR514C-like C-terminal domain-containing protein</fullName>
    </recommendedName>
</protein>
<reference evidence="2" key="1">
    <citation type="submission" date="2020-01" db="EMBL/GenBank/DDBJ databases">
        <authorList>
            <consortium name="DOE Joint Genome Institute"/>
            <person name="Haridas S."/>
            <person name="Albert R."/>
            <person name="Binder M."/>
            <person name="Bloem J."/>
            <person name="Labutti K."/>
            <person name="Salamov A."/>
            <person name="Andreopoulos B."/>
            <person name="Baker S.E."/>
            <person name="Barry K."/>
            <person name="Bills G."/>
            <person name="Bluhm B.H."/>
            <person name="Cannon C."/>
            <person name="Castanera R."/>
            <person name="Culley D.E."/>
            <person name="Daum C."/>
            <person name="Ezra D."/>
            <person name="Gonzalez J.B."/>
            <person name="Henrissat B."/>
            <person name="Kuo A."/>
            <person name="Liang C."/>
            <person name="Lipzen A."/>
            <person name="Lutzoni F."/>
            <person name="Magnuson J."/>
            <person name="Mondo S."/>
            <person name="Nolan M."/>
            <person name="Ohm R."/>
            <person name="Pangilinan J."/>
            <person name="Park H.-J."/>
            <person name="Ramirez L."/>
            <person name="Alfaro M."/>
            <person name="Sun H."/>
            <person name="Tritt A."/>
            <person name="Yoshinaga Y."/>
            <person name="Zwiers L.-H."/>
            <person name="Turgeon B.G."/>
            <person name="Goodwin S.B."/>
            <person name="Spatafora J.W."/>
            <person name="Crous P.W."/>
            <person name="Grigoriev I.V."/>
        </authorList>
    </citation>
    <scope>NUCLEOTIDE SEQUENCE</scope>
    <source>
        <strain evidence="2">P77</strain>
    </source>
</reference>
<gene>
    <name evidence="2" type="ORF">BDW02DRAFT_643281</name>
</gene>
<keyword evidence="3" id="KW-1185">Reference proteome</keyword>
<dbReference type="PANTHER" id="PTHR28083">
    <property type="entry name" value="GOOD FOR FULL DBP5 ACTIVITY PROTEIN 2"/>
    <property type="match status" value="1"/>
</dbReference>
<evidence type="ECO:0000313" key="2">
    <source>
        <dbReference type="EMBL" id="KAF1828746.1"/>
    </source>
</evidence>
<dbReference type="EMBL" id="ML975501">
    <property type="protein sequence ID" value="KAF1828746.1"/>
    <property type="molecule type" value="Genomic_DNA"/>
</dbReference>
<proteinExistence type="predicted"/>
<dbReference type="InterPro" id="IPR040151">
    <property type="entry name" value="Gfd2/YDR514C-like"/>
</dbReference>
<dbReference type="Proteomes" id="UP000800040">
    <property type="component" value="Unassembled WGS sequence"/>
</dbReference>
<dbReference type="InterPro" id="IPR048519">
    <property type="entry name" value="Gfd2/YDR514C-like_C"/>
</dbReference>
<dbReference type="Gene3D" id="3.30.420.10">
    <property type="entry name" value="Ribonuclease H-like superfamily/Ribonuclease H"/>
    <property type="match status" value="1"/>
</dbReference>
<organism evidence="2 3">
    <name type="scientific">Decorospora gaudefroyi</name>
    <dbReference type="NCBI Taxonomy" id="184978"/>
    <lineage>
        <taxon>Eukaryota</taxon>
        <taxon>Fungi</taxon>
        <taxon>Dikarya</taxon>
        <taxon>Ascomycota</taxon>
        <taxon>Pezizomycotina</taxon>
        <taxon>Dothideomycetes</taxon>
        <taxon>Pleosporomycetidae</taxon>
        <taxon>Pleosporales</taxon>
        <taxon>Pleosporineae</taxon>
        <taxon>Pleosporaceae</taxon>
        <taxon>Decorospora</taxon>
    </lineage>
</organism>
<dbReference type="PANTHER" id="PTHR28083:SF1">
    <property type="entry name" value="GOOD FOR FULL DBP5 ACTIVITY PROTEIN 2"/>
    <property type="match status" value="1"/>
</dbReference>
<dbReference type="AlphaFoldDB" id="A0A6A5JYI5"/>
<dbReference type="GO" id="GO:0005634">
    <property type="term" value="C:nucleus"/>
    <property type="evidence" value="ECO:0007669"/>
    <property type="project" value="TreeGrafter"/>
</dbReference>
<dbReference type="GO" id="GO:0003676">
    <property type="term" value="F:nucleic acid binding"/>
    <property type="evidence" value="ECO:0007669"/>
    <property type="project" value="InterPro"/>
</dbReference>
<feature type="domain" description="Gfd2/YDR514C-like C-terminal" evidence="1">
    <location>
        <begin position="58"/>
        <end position="239"/>
    </location>
</feature>